<dbReference type="RefSeq" id="XP_031866780.1">
    <property type="nucleotide sequence ID" value="XM_032017349.1"/>
</dbReference>
<dbReference type="InterPro" id="IPR051466">
    <property type="entry name" value="D-amino_acid_metab_enzyme"/>
</dbReference>
<evidence type="ECO:0000256" key="4">
    <source>
        <dbReference type="ARBA" id="ARBA00022575"/>
    </source>
</evidence>
<dbReference type="Pfam" id="PF14031">
    <property type="entry name" value="D-ser_dehydrat"/>
    <property type="match status" value="1"/>
</dbReference>
<gene>
    <name evidence="15" type="ORF">BP5553_08726</name>
</gene>
<dbReference type="STRING" id="2656787.A0A370TF15"/>
<name>A0A370TF15_9HELO</name>
<keyword evidence="7" id="KW-0663">Pyridoxal phosphate</keyword>
<dbReference type="Pfam" id="PF01168">
    <property type="entry name" value="Ala_racemase_N"/>
    <property type="match status" value="1"/>
</dbReference>
<comment type="cofactor">
    <cofactor evidence="1">
        <name>pyridoxal 5'-phosphate</name>
        <dbReference type="ChEBI" id="CHEBI:597326"/>
    </cofactor>
</comment>
<dbReference type="GO" id="GO:0046872">
    <property type="term" value="F:metal ion binding"/>
    <property type="evidence" value="ECO:0007669"/>
    <property type="project" value="UniProtKB-KW"/>
</dbReference>
<evidence type="ECO:0000313" key="15">
    <source>
        <dbReference type="EMBL" id="RDL33287.1"/>
    </source>
</evidence>
<evidence type="ECO:0000256" key="10">
    <source>
        <dbReference type="ARBA" id="ARBA00055764"/>
    </source>
</evidence>
<keyword evidence="4" id="KW-0216">Detoxification</keyword>
<comment type="cofactor">
    <cofactor evidence="2">
        <name>Zn(2+)</name>
        <dbReference type="ChEBI" id="CHEBI:29105"/>
    </cofactor>
</comment>
<evidence type="ECO:0000256" key="1">
    <source>
        <dbReference type="ARBA" id="ARBA00001933"/>
    </source>
</evidence>
<dbReference type="EC" id="4.3.1.18" evidence="11"/>
<comment type="function">
    <text evidence="10">Catalyzes the conversion of D-serine to pyruvate and ammonia. May play a role in D-serine detoxification.</text>
</comment>
<evidence type="ECO:0000259" key="14">
    <source>
        <dbReference type="SMART" id="SM01119"/>
    </source>
</evidence>
<dbReference type="InterPro" id="IPR029066">
    <property type="entry name" value="PLP-binding_barrel"/>
</dbReference>
<dbReference type="OrthoDB" id="20198at2759"/>
<comment type="similarity">
    <text evidence="3">Belongs to the DSD1 family.</text>
</comment>
<evidence type="ECO:0000256" key="6">
    <source>
        <dbReference type="ARBA" id="ARBA00022833"/>
    </source>
</evidence>
<evidence type="ECO:0000256" key="11">
    <source>
        <dbReference type="ARBA" id="ARBA00066349"/>
    </source>
</evidence>
<keyword evidence="6" id="KW-0862">Zinc</keyword>
<dbReference type="GeneID" id="43601575"/>
<dbReference type="GO" id="GO:0036088">
    <property type="term" value="P:D-serine catabolic process"/>
    <property type="evidence" value="ECO:0007669"/>
    <property type="project" value="TreeGrafter"/>
</dbReference>
<keyword evidence="5" id="KW-0479">Metal-binding</keyword>
<dbReference type="PANTHER" id="PTHR28004:SF2">
    <property type="entry name" value="D-SERINE DEHYDRATASE"/>
    <property type="match status" value="1"/>
</dbReference>
<dbReference type="EMBL" id="NPIC01000009">
    <property type="protein sequence ID" value="RDL33287.1"/>
    <property type="molecule type" value="Genomic_DNA"/>
</dbReference>
<evidence type="ECO:0000256" key="2">
    <source>
        <dbReference type="ARBA" id="ARBA00001947"/>
    </source>
</evidence>
<organism evidence="15 16">
    <name type="scientific">Venustampulla echinocandica</name>
    <dbReference type="NCBI Taxonomy" id="2656787"/>
    <lineage>
        <taxon>Eukaryota</taxon>
        <taxon>Fungi</taxon>
        <taxon>Dikarya</taxon>
        <taxon>Ascomycota</taxon>
        <taxon>Pezizomycotina</taxon>
        <taxon>Leotiomycetes</taxon>
        <taxon>Helotiales</taxon>
        <taxon>Pleuroascaceae</taxon>
        <taxon>Venustampulla</taxon>
    </lineage>
</organism>
<dbReference type="SUPFAM" id="SSF51419">
    <property type="entry name" value="PLP-binding barrel"/>
    <property type="match status" value="1"/>
</dbReference>
<evidence type="ECO:0000256" key="9">
    <source>
        <dbReference type="ARBA" id="ARBA00051198"/>
    </source>
</evidence>
<evidence type="ECO:0000256" key="12">
    <source>
        <dbReference type="ARBA" id="ARBA00069616"/>
    </source>
</evidence>
<reference evidence="15 16" key="1">
    <citation type="journal article" date="2018" name="IMA Fungus">
        <title>IMA Genome-F 9: Draft genome sequence of Annulohypoxylon stygium, Aspergillus mulundensis, Berkeleyomyces basicola (syn. Thielaviopsis basicola), Ceratocystis smalleyi, two Cercospora beticola strains, Coleophoma cylindrospora, Fusarium fracticaudum, Phialophora cf. hyalina, and Morchella septimelata.</title>
        <authorList>
            <person name="Wingfield B.D."/>
            <person name="Bills G.F."/>
            <person name="Dong Y."/>
            <person name="Huang W."/>
            <person name="Nel W.J."/>
            <person name="Swalarsk-Parry B.S."/>
            <person name="Vaghefi N."/>
            <person name="Wilken P.M."/>
            <person name="An Z."/>
            <person name="de Beer Z.W."/>
            <person name="De Vos L."/>
            <person name="Chen L."/>
            <person name="Duong T.A."/>
            <person name="Gao Y."/>
            <person name="Hammerbacher A."/>
            <person name="Kikkert J.R."/>
            <person name="Li Y."/>
            <person name="Li H."/>
            <person name="Li K."/>
            <person name="Li Q."/>
            <person name="Liu X."/>
            <person name="Ma X."/>
            <person name="Naidoo K."/>
            <person name="Pethybridge S.J."/>
            <person name="Sun J."/>
            <person name="Steenkamp E.T."/>
            <person name="van der Nest M.A."/>
            <person name="van Wyk S."/>
            <person name="Wingfield M.J."/>
            <person name="Xiong C."/>
            <person name="Yue Q."/>
            <person name="Zhang X."/>
        </authorList>
    </citation>
    <scope>NUCLEOTIDE SEQUENCE [LARGE SCALE GENOMIC DNA]</scope>
    <source>
        <strain evidence="15 16">BP 5553</strain>
    </source>
</reference>
<dbReference type="Gene3D" id="3.20.20.10">
    <property type="entry name" value="Alanine racemase"/>
    <property type="match status" value="1"/>
</dbReference>
<dbReference type="GO" id="GO:0009636">
    <property type="term" value="P:response to toxic substance"/>
    <property type="evidence" value="ECO:0007669"/>
    <property type="project" value="UniProtKB-KW"/>
</dbReference>
<dbReference type="InterPro" id="IPR001608">
    <property type="entry name" value="Ala_racemase_N"/>
</dbReference>
<evidence type="ECO:0000313" key="16">
    <source>
        <dbReference type="Proteomes" id="UP000254866"/>
    </source>
</evidence>
<dbReference type="Gene3D" id="2.40.37.20">
    <property type="entry name" value="D-serine dehydratase-like domain"/>
    <property type="match status" value="1"/>
</dbReference>
<dbReference type="InterPro" id="IPR042208">
    <property type="entry name" value="D-ser_dehydrat-like_sf"/>
</dbReference>
<dbReference type="FunFam" id="3.20.20.10:FF:000016">
    <property type="entry name" value="D-serine dehydratase"/>
    <property type="match status" value="1"/>
</dbReference>
<feature type="domain" description="D-serine dehydratase-like" evidence="14">
    <location>
        <begin position="329"/>
        <end position="446"/>
    </location>
</feature>
<dbReference type="PANTHER" id="PTHR28004">
    <property type="entry name" value="ZGC:162816-RELATED"/>
    <property type="match status" value="1"/>
</dbReference>
<dbReference type="GO" id="GO:0008721">
    <property type="term" value="F:D-serine ammonia-lyase activity"/>
    <property type="evidence" value="ECO:0007669"/>
    <property type="project" value="UniProtKB-EC"/>
</dbReference>
<protein>
    <recommendedName>
        <fullName evidence="12">D-serine dehydratase</fullName>
        <ecNumber evidence="11">4.3.1.18</ecNumber>
    </recommendedName>
    <alternativeName>
        <fullName evidence="13">D-serine deaminase</fullName>
    </alternativeName>
</protein>
<dbReference type="Proteomes" id="UP000254866">
    <property type="component" value="Unassembled WGS sequence"/>
</dbReference>
<dbReference type="InterPro" id="IPR026956">
    <property type="entry name" value="D-ser_dehydrat-like_dom"/>
</dbReference>
<evidence type="ECO:0000256" key="7">
    <source>
        <dbReference type="ARBA" id="ARBA00022898"/>
    </source>
</evidence>
<dbReference type="AlphaFoldDB" id="A0A370TF15"/>
<dbReference type="SMART" id="SM01119">
    <property type="entry name" value="D-ser_dehydrat"/>
    <property type="match status" value="1"/>
</dbReference>
<evidence type="ECO:0000256" key="5">
    <source>
        <dbReference type="ARBA" id="ARBA00022723"/>
    </source>
</evidence>
<proteinExistence type="inferred from homology"/>
<keyword evidence="16" id="KW-1185">Reference proteome</keyword>
<comment type="catalytic activity">
    <reaction evidence="9">
        <text>D-serine = pyruvate + NH4(+)</text>
        <dbReference type="Rhea" id="RHEA:13977"/>
        <dbReference type="ChEBI" id="CHEBI:15361"/>
        <dbReference type="ChEBI" id="CHEBI:28938"/>
        <dbReference type="ChEBI" id="CHEBI:35247"/>
        <dbReference type="EC" id="4.3.1.18"/>
    </reaction>
    <physiologicalReaction direction="left-to-right" evidence="9">
        <dbReference type="Rhea" id="RHEA:13978"/>
    </physiologicalReaction>
</comment>
<accession>A0A370TF15</accession>
<sequence length="466" mass="50188">MATHVASLYPLPAKEALKEEFVGKSLNDVATPAAVLDLSKVKSNCNRMLEAVEALGFGWRVHIKTHKTTELTRLQVGGGTGPVKIVVSTLVEAENILPLMLEYKSTGRVLLYSFPISPAAVERLSVISSAIGPGGLSLMVDHPGQLESVSQIHKSTSITPLIFLKIDMGSHRAGVVPQTDACYQLIASVVALETAGTCRLLGLYSHAGHSYGGNSRAAAVDLLRQEFEALLVTTEAVHSVLPLRPLILSVGATPTTTSVRNLLIPDLNAPTDEQTAIAALRSTIAMVRERKCDIEAHAGVYPVLDCQQLATHALPTQGPNALLTWNDLAFTILSEIASIYPGRGKDGSPEVLVGSGSLALGREPCKAYDGWGILSPWNRKGVQMPSEDLEKHAGWKVGKISQEHGILGWGGKPDEADLFEIGQKVKIWPNHACISGAGFDWYLVVDGSRKGKEDEIIDVWPRWRGW</sequence>
<evidence type="ECO:0000256" key="13">
    <source>
        <dbReference type="ARBA" id="ARBA00075219"/>
    </source>
</evidence>
<evidence type="ECO:0000256" key="8">
    <source>
        <dbReference type="ARBA" id="ARBA00023239"/>
    </source>
</evidence>
<keyword evidence="8" id="KW-0456">Lyase</keyword>
<comment type="caution">
    <text evidence="15">The sequence shown here is derived from an EMBL/GenBank/DDBJ whole genome shotgun (WGS) entry which is preliminary data.</text>
</comment>
<evidence type="ECO:0000256" key="3">
    <source>
        <dbReference type="ARBA" id="ARBA00005323"/>
    </source>
</evidence>